<gene>
    <name evidence="2" type="ORF">RALSY_mp10555</name>
</gene>
<evidence type="ECO:0000313" key="2">
    <source>
        <dbReference type="EMBL" id="CCA88020.1"/>
    </source>
</evidence>
<proteinExistence type="predicted"/>
<accession>G3A9Q4</accession>
<dbReference type="EMBL" id="FR854090">
    <property type="protein sequence ID" value="CCA88020.1"/>
    <property type="molecule type" value="Genomic_DNA"/>
</dbReference>
<sequence>MLCNFSIGLAQGFERAGNRRYRVRAGPYGSIDMAAANGQGGAPKPTGLPATRTTALR</sequence>
<feature type="region of interest" description="Disordered" evidence="1">
    <location>
        <begin position="36"/>
        <end position="57"/>
    </location>
</feature>
<reference evidence="2" key="1">
    <citation type="journal article" date="2011" name="PLoS ONE">
        <title>Ralstonia syzygii, the Blood Disease Bacterium and some Asian R. solanacearum strains form a single genomic species despite divergent lifestyles.</title>
        <authorList>
            <person name="Remenant B."/>
            <person name="de Cambiaire J.C."/>
            <person name="Cellier G."/>
            <person name="Jacobs J.M."/>
            <person name="Mangenot S."/>
            <person name="Barbe V."/>
            <person name="Lajus A."/>
            <person name="Vallenet D."/>
            <person name="Medigue C."/>
            <person name="Fegan M."/>
            <person name="Allen C."/>
            <person name="Prior P."/>
        </authorList>
    </citation>
    <scope>NUCLEOTIDE SEQUENCE</scope>
    <source>
        <strain evidence="2">R24</strain>
    </source>
</reference>
<organism evidence="2">
    <name type="scientific">Ralstonia syzygii R24</name>
    <dbReference type="NCBI Taxonomy" id="907261"/>
    <lineage>
        <taxon>Bacteria</taxon>
        <taxon>Pseudomonadati</taxon>
        <taxon>Pseudomonadota</taxon>
        <taxon>Betaproteobacteria</taxon>
        <taxon>Burkholderiales</taxon>
        <taxon>Burkholderiaceae</taxon>
        <taxon>Ralstonia</taxon>
        <taxon>Ralstonia solanacearum species complex</taxon>
    </lineage>
</organism>
<protein>
    <submittedName>
        <fullName evidence="2">Uncharacterized protein</fullName>
    </submittedName>
</protein>
<name>G3A9Q4_9RALS</name>
<dbReference type="AlphaFoldDB" id="G3A9Q4"/>
<evidence type="ECO:0000256" key="1">
    <source>
        <dbReference type="SAM" id="MobiDB-lite"/>
    </source>
</evidence>
<reference evidence="2" key="2">
    <citation type="submission" date="2011-04" db="EMBL/GenBank/DDBJ databases">
        <authorList>
            <person name="Genoscope - CEA"/>
        </authorList>
    </citation>
    <scope>NUCLEOTIDE SEQUENCE</scope>
    <source>
        <strain evidence="2">R24</strain>
    </source>
</reference>